<dbReference type="OrthoDB" id="10334239at2759"/>
<dbReference type="EMBL" id="CAJNOM010000311">
    <property type="protein sequence ID" value="CAF1345894.1"/>
    <property type="molecule type" value="Genomic_DNA"/>
</dbReference>
<accession>A0A815AMX7</accession>
<dbReference type="PANTHER" id="PTHR45681:SF8">
    <property type="entry name" value="CARRIER DOMAIN-CONTAINING PROTEIN"/>
    <property type="match status" value="1"/>
</dbReference>
<dbReference type="PANTHER" id="PTHR45681">
    <property type="entry name" value="POLYKETIDE SYNTHASE 44-RELATED"/>
    <property type="match status" value="1"/>
</dbReference>
<proteinExistence type="predicted"/>
<name>A0A815AMX7_9BILA</name>
<dbReference type="AlphaFoldDB" id="A0A815AMX7"/>
<dbReference type="Gene3D" id="3.40.50.150">
    <property type="entry name" value="Vaccinia Virus protein VP39"/>
    <property type="match status" value="1"/>
</dbReference>
<dbReference type="Proteomes" id="UP000663877">
    <property type="component" value="Unassembled WGS sequence"/>
</dbReference>
<dbReference type="GO" id="GO:0016740">
    <property type="term" value="F:transferase activity"/>
    <property type="evidence" value="ECO:0007669"/>
    <property type="project" value="UniProtKB-KW"/>
</dbReference>
<organism evidence="2 5">
    <name type="scientific">Adineta steineri</name>
    <dbReference type="NCBI Taxonomy" id="433720"/>
    <lineage>
        <taxon>Eukaryota</taxon>
        <taxon>Metazoa</taxon>
        <taxon>Spiralia</taxon>
        <taxon>Gnathifera</taxon>
        <taxon>Rotifera</taxon>
        <taxon>Eurotatoria</taxon>
        <taxon>Bdelloidea</taxon>
        <taxon>Adinetida</taxon>
        <taxon>Adinetidae</taxon>
        <taxon>Adineta</taxon>
    </lineage>
</organism>
<dbReference type="Proteomes" id="UP000663832">
    <property type="component" value="Unassembled WGS sequence"/>
</dbReference>
<evidence type="ECO:0000256" key="1">
    <source>
        <dbReference type="ARBA" id="ARBA00022679"/>
    </source>
</evidence>
<evidence type="ECO:0000313" key="4">
    <source>
        <dbReference type="Proteomes" id="UP000663832"/>
    </source>
</evidence>
<sequence>MSIVRMLLVEIGQDMLTAQQQICAHKSQTRRTVQLKRLLLEYELTQQKNLYKCLAIATDPRNLIEQLDVESFQELRLVIKAEKSVKDTLAAIIMILLILNEHKLVEVFIQIIMPMRKWYIIFCNQDNLNKYSLNEFTSHVQVLLPGIETTFLPVRIQKFIYSSKTKTKMNQSTNIEVRGNYHDNICGIGQEEIYNLDLWRYLMDNKIDEPMFTFESIIIQQVQGVHSGRCNQDLTESIEPFNELAAYYAQMAIKDLDLNQQHHPLLNACDILSGDKNGLDIFFGDDEIGQTFQQIKTLLSATKTQHIFHSICQYLQLQYEQQQQTKDNSFENYRLRIFWLTDSDCSDVLPILDLLLNLSQQTGLLIDLHYADSDPVQLANAQLTFNTHLTNQTKNLSIIYDETIDLYDSKTLEKIPFKSFDIIFSSNQLQGNQDLTNSLIALRRLLVPNGLLLLLELVHVPLYFDLIFCFFDQWWSSANDNNRALKNIQQWTTLLEQIEGFHIIESTTNQNESTLIISQKTISKEILQTLDERKNQSWLIFTKDDQNNKNSFSHILSTLLPCSNIRIFDIRNSTLDMICSVIPVLLTTYKQVSIIFAWQLDQVLLNENNDDDLALKQNEELIYHAQFNNDSNLDIIPSPFIGLERTLLTEYERNRLKFIDLQTSLNNNN</sequence>
<reference evidence="2" key="1">
    <citation type="submission" date="2021-02" db="EMBL/GenBank/DDBJ databases">
        <authorList>
            <person name="Nowell W R."/>
        </authorList>
    </citation>
    <scope>NUCLEOTIDE SEQUENCE</scope>
</reference>
<gene>
    <name evidence="2" type="ORF">BJG266_LOCUS30044</name>
    <name evidence="3" type="ORF">QVE165_LOCUS33704</name>
</gene>
<evidence type="ECO:0000313" key="5">
    <source>
        <dbReference type="Proteomes" id="UP000663877"/>
    </source>
</evidence>
<dbReference type="SUPFAM" id="SSF53335">
    <property type="entry name" value="S-adenosyl-L-methionine-dependent methyltransferases"/>
    <property type="match status" value="1"/>
</dbReference>
<protein>
    <submittedName>
        <fullName evidence="2">Uncharacterized protein</fullName>
    </submittedName>
</protein>
<keyword evidence="1" id="KW-0808">Transferase</keyword>
<dbReference type="EMBL" id="CAJNOI010000370">
    <property type="protein sequence ID" value="CAF1259508.1"/>
    <property type="molecule type" value="Genomic_DNA"/>
</dbReference>
<dbReference type="InterPro" id="IPR050444">
    <property type="entry name" value="Polyketide_Synthase"/>
</dbReference>
<comment type="caution">
    <text evidence="2">The sequence shown here is derived from an EMBL/GenBank/DDBJ whole genome shotgun (WGS) entry which is preliminary data.</text>
</comment>
<evidence type="ECO:0000313" key="2">
    <source>
        <dbReference type="EMBL" id="CAF1259508.1"/>
    </source>
</evidence>
<dbReference type="InterPro" id="IPR029063">
    <property type="entry name" value="SAM-dependent_MTases_sf"/>
</dbReference>
<keyword evidence="4" id="KW-1185">Reference proteome</keyword>
<evidence type="ECO:0000313" key="3">
    <source>
        <dbReference type="EMBL" id="CAF1345894.1"/>
    </source>
</evidence>